<dbReference type="PANTHER" id="PTHR13388:SF23">
    <property type="entry name" value="TRANSMEMBRANE PROTEIN 132C"/>
    <property type="match status" value="1"/>
</dbReference>
<dbReference type="HOGENOM" id="CLU_009871_2_0_1"/>
<evidence type="ECO:0000313" key="17">
    <source>
        <dbReference type="Proteomes" id="UP000018467"/>
    </source>
</evidence>
<evidence type="ECO:0000259" key="10">
    <source>
        <dbReference type="Pfam" id="PF15706"/>
    </source>
</evidence>
<dbReference type="InterPro" id="IPR031437">
    <property type="entry name" value="Ig_TMEM132_4th"/>
</dbReference>
<evidence type="ECO:0000256" key="6">
    <source>
        <dbReference type="SAM" id="MobiDB-lite"/>
    </source>
</evidence>
<dbReference type="InterPro" id="IPR055422">
    <property type="entry name" value="Ig_TMEM132_2nd"/>
</dbReference>
<protein>
    <submittedName>
        <fullName evidence="16">Transmembrane protein 132D</fullName>
    </submittedName>
</protein>
<dbReference type="Bgee" id="ENSAMXG00000005198">
    <property type="expression patterns" value="Expressed in testis and 6 other cell types or tissues"/>
</dbReference>
<dbReference type="InterPro" id="IPR026307">
    <property type="entry name" value="TMEM132"/>
</dbReference>
<reference evidence="16" key="3">
    <citation type="submission" date="2025-08" db="UniProtKB">
        <authorList>
            <consortium name="Ensembl"/>
        </authorList>
    </citation>
    <scope>IDENTIFICATION</scope>
</reference>
<dbReference type="InterPro" id="IPR031436">
    <property type="entry name" value="TMEM132_C"/>
</dbReference>
<keyword evidence="17" id="KW-1185">Reference proteome</keyword>
<feature type="region of interest" description="Disordered" evidence="6">
    <location>
        <begin position="803"/>
        <end position="945"/>
    </location>
</feature>
<feature type="domain" description="Transmembrane protein TMEM132 fifth" evidence="14">
    <location>
        <begin position="534"/>
        <end position="667"/>
    </location>
</feature>
<dbReference type="Pfam" id="PF15706">
    <property type="entry name" value="TMEM132_C"/>
    <property type="match status" value="1"/>
</dbReference>
<evidence type="ECO:0000259" key="12">
    <source>
        <dbReference type="Pfam" id="PF23039"/>
    </source>
</evidence>
<feature type="domain" description="Transmembrane protein TMEM132 N-terminal" evidence="9">
    <location>
        <begin position="47"/>
        <end position="107"/>
    </location>
</feature>
<dbReference type="OrthoDB" id="10026202at2759"/>
<feature type="domain" description="Transmembrane protein TMEM132 sixth" evidence="15">
    <location>
        <begin position="668"/>
        <end position="779"/>
    </location>
</feature>
<dbReference type="FunCoup" id="W5KCK8">
    <property type="interactions" value="80"/>
</dbReference>
<evidence type="ECO:0000256" key="2">
    <source>
        <dbReference type="ARBA" id="ARBA00006166"/>
    </source>
</evidence>
<keyword evidence="5 7" id="KW-0472">Membrane</keyword>
<feature type="domain" description="Transmembrane protein TMEM132 C-terminal" evidence="10">
    <location>
        <begin position="968"/>
        <end position="1042"/>
    </location>
</feature>
<evidence type="ECO:0000259" key="14">
    <source>
        <dbReference type="Pfam" id="PF23486"/>
    </source>
</evidence>
<dbReference type="GeneTree" id="ENSGT00940000158942"/>
<feature type="domain" description="Transmembrane protein TMEM132 second Ig-like" evidence="13">
    <location>
        <begin position="126"/>
        <end position="242"/>
    </location>
</feature>
<dbReference type="Pfam" id="PF23487">
    <property type="entry name" value="Ig_TMEM132_6th"/>
    <property type="match status" value="1"/>
</dbReference>
<dbReference type="InParanoid" id="W5KCK8"/>
<proteinExistence type="inferred from homology"/>
<feature type="chain" id="PRO_5017409803" evidence="8">
    <location>
        <begin position="24"/>
        <end position="1169"/>
    </location>
</feature>
<evidence type="ECO:0000259" key="13">
    <source>
        <dbReference type="Pfam" id="PF23481"/>
    </source>
</evidence>
<feature type="transmembrane region" description="Helical" evidence="7">
    <location>
        <begin position="989"/>
        <end position="1014"/>
    </location>
</feature>
<dbReference type="InterPro" id="IPR055421">
    <property type="entry name" value="TMEM132_3rd"/>
</dbReference>
<keyword evidence="4 7" id="KW-1133">Transmembrane helix</keyword>
<sequence>MSGHSRAWRILQMLLAMVVPALVQELDSQEVSDVGGSSSPYPMFLPVNYQVRDADYFLLKEAGQDIMRNSSMQSHTQPFVVLRAERLPVVNASYGPLSTEREIPLDLVQSVQLFRPSPPVFTFNWRVRSFVLTRWVYSSSPKVRVLFYIAGRDWDRGTKDKGTKDELPCVTVYAFWQTQEVRGSCLVSNERGTCMAEVEPPAGWFSPTEGTGASSRERQGLAPGNPLELYYQAQPSKSGSCGGGLEGGKRWGTAGVNSRFPQVEYVPMTPMQRIGSVRLLQVRAGATPVSVLRLGEAVVIQTSSKPLRKTDIASFYVYMRSSANLDTFSLRAMVKKGVSFRTATPSNTLLWDITLDTGSDGSVGVICQKRSSGSGKRLSKLQAILQMDFEVEDVSSQSEIQVIKWELALPDDVKMLGASEGLMRIYTTQRDFVGLAPLVMDTELMNTAVLTGKRVVVPVRTVAVETDGSVTDVSDFTDCSSTDEDVLKVSDRCDFVYVNGKETKGRVRMLVNFTYSYLSAQLEMKVWIPRLPLDIEVSDTELSQIKNWRIPITSNKSRLGWSSEEERKGRGCMLQFQHALVRVLTHFVAEQSDPREPQAYFLGSDWQVDVTKLVRYFLKVEDPSIVRLQAGRVLSGRDVGTTSIKVLSPLSDSVLGEKMIRVLDERVSITELGLQLVSGLTLNLQLSTGSNRAISATATTQEVLNSPKQEAMLSSWLQFSDGSLTPMDIYDPTHYRLTVTSLDEGVISIRDSPLAVVAEGEGQGALVRAEMAISEVCQKTKRKSTLAVGSGSLTVKFQINSRRAENSSNNNSVDGSGTGSIAVGNAKDNSSDYGNDGEETDGDKKQQQPEQVPSRSSALEREESAVRKITTTTKSTSRASSAGSLANDLDVGGANDASAGVSKPGNILNNENILSPARPGRDSSTRNLDNGVQVTESTGKAPGNLLNYNNYPAQVEVPVQEPKNDNSDYGDDGESEGPLTNRPLTDLEIGMYALLCVFCLAILVFLVNCISYLVKFRHKQPPSQAPEHTGHRHDWVWLGTDAELVMNVPGSPLQQDTHSTTVIDIGPNTEPCGTLTRRTSCQVASVSGETNVGCVGSLRNKSGRSESLHSPTSKRKRVQFTTFTSLDRQNSPVTIPRENGHGIQWVGKEENCASPTPEVPRTTEPLQEL</sequence>
<reference evidence="17" key="1">
    <citation type="submission" date="2013-03" db="EMBL/GenBank/DDBJ databases">
        <authorList>
            <person name="Jeffery W."/>
            <person name="Warren W."/>
            <person name="Wilson R.K."/>
        </authorList>
    </citation>
    <scope>NUCLEOTIDE SEQUENCE</scope>
    <source>
        <strain evidence="17">female</strain>
    </source>
</reference>
<dbReference type="STRING" id="7994.ENSAMXP00000005319"/>
<feature type="domain" description="Transmembrane protein family 132 fourth" evidence="11">
    <location>
        <begin position="434"/>
        <end position="531"/>
    </location>
</feature>
<comment type="similarity">
    <text evidence="2">Belongs to the TMEM132 family.</text>
</comment>
<feature type="compositionally biased region" description="Polar residues" evidence="6">
    <location>
        <begin position="925"/>
        <end position="938"/>
    </location>
</feature>
<evidence type="ECO:0000259" key="9">
    <source>
        <dbReference type="Pfam" id="PF15705"/>
    </source>
</evidence>
<dbReference type="Ensembl" id="ENSAMXT00000005319.2">
    <property type="protein sequence ID" value="ENSAMXP00000005319.2"/>
    <property type="gene ID" value="ENSAMXG00000005198.2"/>
</dbReference>
<evidence type="ECO:0000313" key="16">
    <source>
        <dbReference type="Ensembl" id="ENSAMXP00000005319.2"/>
    </source>
</evidence>
<dbReference type="Pfam" id="PF23481">
    <property type="entry name" value="Ig_TMEM132_2nd"/>
    <property type="match status" value="1"/>
</dbReference>
<dbReference type="Pfam" id="PF16070">
    <property type="entry name" value="Ig_TMEM132_4th"/>
    <property type="match status" value="1"/>
</dbReference>
<name>W5KCK8_ASTMX</name>
<dbReference type="Pfam" id="PF23486">
    <property type="entry name" value="Ig_TMEM132_5th"/>
    <property type="match status" value="1"/>
</dbReference>
<reference evidence="16" key="4">
    <citation type="submission" date="2025-09" db="UniProtKB">
        <authorList>
            <consortium name="Ensembl"/>
        </authorList>
    </citation>
    <scope>IDENTIFICATION</scope>
</reference>
<evidence type="ECO:0000259" key="15">
    <source>
        <dbReference type="Pfam" id="PF23487"/>
    </source>
</evidence>
<evidence type="ECO:0000256" key="5">
    <source>
        <dbReference type="ARBA" id="ARBA00023136"/>
    </source>
</evidence>
<dbReference type="AlphaFoldDB" id="W5KCK8"/>
<comment type="subcellular location">
    <subcellularLocation>
        <location evidence="1">Membrane</location>
        <topology evidence="1">Single-pass type I membrane protein</topology>
    </subcellularLocation>
</comment>
<dbReference type="eggNOG" id="KOG4789">
    <property type="taxonomic scope" value="Eukaryota"/>
</dbReference>
<feature type="region of interest" description="Disordered" evidence="6">
    <location>
        <begin position="1148"/>
        <end position="1169"/>
    </location>
</feature>
<feature type="domain" description="Transmembrane protein TMEM132 cohesin-like" evidence="12">
    <location>
        <begin position="290"/>
        <end position="432"/>
    </location>
</feature>
<evidence type="ECO:0000256" key="4">
    <source>
        <dbReference type="ARBA" id="ARBA00022989"/>
    </source>
</evidence>
<evidence type="ECO:0000256" key="7">
    <source>
        <dbReference type="SAM" id="Phobius"/>
    </source>
</evidence>
<dbReference type="InterPro" id="IPR055423">
    <property type="entry name" value="Ig_TMEM132_5th"/>
</dbReference>
<feature type="region of interest" description="Disordered" evidence="6">
    <location>
        <begin position="960"/>
        <end position="979"/>
    </location>
</feature>
<keyword evidence="3 7" id="KW-0812">Transmembrane</keyword>
<organism evidence="16 17">
    <name type="scientific">Astyanax mexicanus</name>
    <name type="common">Blind cave fish</name>
    <name type="synonym">Astyanax fasciatus mexicanus</name>
    <dbReference type="NCBI Taxonomy" id="7994"/>
    <lineage>
        <taxon>Eukaryota</taxon>
        <taxon>Metazoa</taxon>
        <taxon>Chordata</taxon>
        <taxon>Craniata</taxon>
        <taxon>Vertebrata</taxon>
        <taxon>Euteleostomi</taxon>
        <taxon>Actinopterygii</taxon>
        <taxon>Neopterygii</taxon>
        <taxon>Teleostei</taxon>
        <taxon>Ostariophysi</taxon>
        <taxon>Characiformes</taxon>
        <taxon>Characoidei</taxon>
        <taxon>Acestrorhamphidae</taxon>
        <taxon>Acestrorhamphinae</taxon>
        <taxon>Astyanax</taxon>
    </lineage>
</organism>
<dbReference type="Pfam" id="PF15705">
    <property type="entry name" value="TMEM132_N"/>
    <property type="match status" value="1"/>
</dbReference>
<evidence type="ECO:0000256" key="1">
    <source>
        <dbReference type="ARBA" id="ARBA00004479"/>
    </source>
</evidence>
<dbReference type="InterPro" id="IPR031435">
    <property type="entry name" value="TMEM132_N"/>
</dbReference>
<dbReference type="Proteomes" id="UP000018467">
    <property type="component" value="Unassembled WGS sequence"/>
</dbReference>
<dbReference type="Pfam" id="PF23039">
    <property type="entry name" value="TMEM132_3rd"/>
    <property type="match status" value="1"/>
</dbReference>
<feature type="signal peptide" evidence="8">
    <location>
        <begin position="1"/>
        <end position="23"/>
    </location>
</feature>
<dbReference type="PANTHER" id="PTHR13388">
    <property type="entry name" value="DETONATOR, ISOFORM E"/>
    <property type="match status" value="1"/>
</dbReference>
<reference evidence="17" key="2">
    <citation type="journal article" date="2014" name="Nat. Commun.">
        <title>The cavefish genome reveals candidate genes for eye loss.</title>
        <authorList>
            <person name="McGaugh S.E."/>
            <person name="Gross J.B."/>
            <person name="Aken B."/>
            <person name="Blin M."/>
            <person name="Borowsky R."/>
            <person name="Chalopin D."/>
            <person name="Hinaux H."/>
            <person name="Jeffery W.R."/>
            <person name="Keene A."/>
            <person name="Ma L."/>
            <person name="Minx P."/>
            <person name="Murphy D."/>
            <person name="O'Quin K.E."/>
            <person name="Retaux S."/>
            <person name="Rohner N."/>
            <person name="Searle S.M."/>
            <person name="Stahl B.A."/>
            <person name="Tabin C."/>
            <person name="Volff J.N."/>
            <person name="Yoshizawa M."/>
            <person name="Warren W.C."/>
        </authorList>
    </citation>
    <scope>NUCLEOTIDE SEQUENCE [LARGE SCALE GENOMIC DNA]</scope>
    <source>
        <strain evidence="17">female</strain>
    </source>
</reference>
<feature type="compositionally biased region" description="Low complexity" evidence="6">
    <location>
        <begin position="870"/>
        <end position="886"/>
    </location>
</feature>
<evidence type="ECO:0000259" key="11">
    <source>
        <dbReference type="Pfam" id="PF16070"/>
    </source>
</evidence>
<evidence type="ECO:0000256" key="3">
    <source>
        <dbReference type="ARBA" id="ARBA00022692"/>
    </source>
</evidence>
<evidence type="ECO:0000256" key="8">
    <source>
        <dbReference type="SAM" id="SignalP"/>
    </source>
</evidence>
<keyword evidence="8" id="KW-0732">Signal</keyword>
<dbReference type="GO" id="GO:0016020">
    <property type="term" value="C:membrane"/>
    <property type="evidence" value="ECO:0007669"/>
    <property type="project" value="UniProtKB-SubCell"/>
</dbReference>
<accession>W5KCK8</accession>
<dbReference type="InterPro" id="IPR055424">
    <property type="entry name" value="Ig_TMEM132_6th"/>
</dbReference>